<organism evidence="2 3">
    <name type="scientific">Lupinus angustifolius</name>
    <name type="common">Narrow-leaved blue lupine</name>
    <dbReference type="NCBI Taxonomy" id="3871"/>
    <lineage>
        <taxon>Eukaryota</taxon>
        <taxon>Viridiplantae</taxon>
        <taxon>Streptophyta</taxon>
        <taxon>Embryophyta</taxon>
        <taxon>Tracheophyta</taxon>
        <taxon>Spermatophyta</taxon>
        <taxon>Magnoliopsida</taxon>
        <taxon>eudicotyledons</taxon>
        <taxon>Gunneridae</taxon>
        <taxon>Pentapetalae</taxon>
        <taxon>rosids</taxon>
        <taxon>fabids</taxon>
        <taxon>Fabales</taxon>
        <taxon>Fabaceae</taxon>
        <taxon>Papilionoideae</taxon>
        <taxon>50 kb inversion clade</taxon>
        <taxon>genistoids sensu lato</taxon>
        <taxon>core genistoids</taxon>
        <taxon>Genisteae</taxon>
        <taxon>Lupinus</taxon>
    </lineage>
</organism>
<evidence type="ECO:0000313" key="3">
    <source>
        <dbReference type="Proteomes" id="UP000188354"/>
    </source>
</evidence>
<dbReference type="Gramene" id="OIW20352">
    <property type="protein sequence ID" value="OIW20352"/>
    <property type="gene ID" value="TanjilG_08897"/>
</dbReference>
<evidence type="ECO:0000313" key="2">
    <source>
        <dbReference type="EMBL" id="OIW20352.1"/>
    </source>
</evidence>
<dbReference type="Proteomes" id="UP000188354">
    <property type="component" value="Unassembled WGS sequence"/>
</dbReference>
<sequence length="90" mass="9462">MARESCSTSGEAYLSEGLGVVDCIVRDSLAQPSNASEDDLQEAKDVHEKVSDSSTSMAVSPSFAPTTKGKKQKGKNSQASCPSSPYRTTC</sequence>
<feature type="region of interest" description="Disordered" evidence="1">
    <location>
        <begin position="31"/>
        <end position="90"/>
    </location>
</feature>
<name>A0A394DA66_LUPAN</name>
<dbReference type="AlphaFoldDB" id="A0A394DA66"/>
<feature type="compositionally biased region" description="Polar residues" evidence="1">
    <location>
        <begin position="52"/>
        <end position="65"/>
    </location>
</feature>
<accession>A0A394DA66</accession>
<dbReference type="EMBL" id="MLAU01007993">
    <property type="protein sequence ID" value="OIW20352.1"/>
    <property type="molecule type" value="Genomic_DNA"/>
</dbReference>
<evidence type="ECO:0000256" key="1">
    <source>
        <dbReference type="SAM" id="MobiDB-lite"/>
    </source>
</evidence>
<proteinExistence type="predicted"/>
<dbReference type="STRING" id="3871.A0A394DA66"/>
<protein>
    <submittedName>
        <fullName evidence="2">Uncharacterized protein</fullName>
    </submittedName>
</protein>
<comment type="caution">
    <text evidence="2">The sequence shown here is derived from an EMBL/GenBank/DDBJ whole genome shotgun (WGS) entry which is preliminary data.</text>
</comment>
<keyword evidence="3" id="KW-1185">Reference proteome</keyword>
<feature type="compositionally biased region" description="Polar residues" evidence="1">
    <location>
        <begin position="75"/>
        <end position="90"/>
    </location>
</feature>
<gene>
    <name evidence="2" type="ORF">TanjilG_08897</name>
</gene>
<reference evidence="2 3" key="1">
    <citation type="journal article" date="2017" name="Plant Biotechnol. J.">
        <title>A comprehensive draft genome sequence for lupin (Lupinus angustifolius), an emerging health food: insights into plant-microbe interactions and legume evolution.</title>
        <authorList>
            <person name="Hane J.K."/>
            <person name="Ming Y."/>
            <person name="Kamphuis L.G."/>
            <person name="Nelson M.N."/>
            <person name="Garg G."/>
            <person name="Atkins C.A."/>
            <person name="Bayer P.E."/>
            <person name="Bravo A."/>
            <person name="Bringans S."/>
            <person name="Cannon S."/>
            <person name="Edwards D."/>
            <person name="Foley R."/>
            <person name="Gao L.L."/>
            <person name="Harrison M.J."/>
            <person name="Huang W."/>
            <person name="Hurgobin B."/>
            <person name="Li S."/>
            <person name="Liu C.W."/>
            <person name="McGrath A."/>
            <person name="Morahan G."/>
            <person name="Murray J."/>
            <person name="Weller J."/>
            <person name="Jian J."/>
            <person name="Singh K.B."/>
        </authorList>
    </citation>
    <scope>NUCLEOTIDE SEQUENCE [LARGE SCALE GENOMIC DNA]</scope>
    <source>
        <strain evidence="3">cv. Tanjil</strain>
        <tissue evidence="2">Whole plant</tissue>
    </source>
</reference>
<feature type="compositionally biased region" description="Basic and acidic residues" evidence="1">
    <location>
        <begin position="41"/>
        <end position="51"/>
    </location>
</feature>